<organism evidence="1 2">
    <name type="scientific">Senna tora</name>
    <dbReference type="NCBI Taxonomy" id="362788"/>
    <lineage>
        <taxon>Eukaryota</taxon>
        <taxon>Viridiplantae</taxon>
        <taxon>Streptophyta</taxon>
        <taxon>Embryophyta</taxon>
        <taxon>Tracheophyta</taxon>
        <taxon>Spermatophyta</taxon>
        <taxon>Magnoliopsida</taxon>
        <taxon>eudicotyledons</taxon>
        <taxon>Gunneridae</taxon>
        <taxon>Pentapetalae</taxon>
        <taxon>rosids</taxon>
        <taxon>fabids</taxon>
        <taxon>Fabales</taxon>
        <taxon>Fabaceae</taxon>
        <taxon>Caesalpinioideae</taxon>
        <taxon>Cassia clade</taxon>
        <taxon>Senna</taxon>
    </lineage>
</organism>
<evidence type="ECO:0000313" key="1">
    <source>
        <dbReference type="EMBL" id="KAF7807122.1"/>
    </source>
</evidence>
<reference evidence="1" key="1">
    <citation type="submission" date="2020-09" db="EMBL/GenBank/DDBJ databases">
        <title>Genome-Enabled Discovery of Anthraquinone Biosynthesis in Senna tora.</title>
        <authorList>
            <person name="Kang S.-H."/>
            <person name="Pandey R.P."/>
            <person name="Lee C.-M."/>
            <person name="Sim J.-S."/>
            <person name="Jeong J.-T."/>
            <person name="Choi B.-S."/>
            <person name="Jung M."/>
            <person name="Ginzburg D."/>
            <person name="Zhao K."/>
            <person name="Won S.Y."/>
            <person name="Oh T.-J."/>
            <person name="Yu Y."/>
            <person name="Kim N.-H."/>
            <person name="Lee O.R."/>
            <person name="Lee T.-H."/>
            <person name="Bashyal P."/>
            <person name="Kim T.-S."/>
            <person name="Lee W.-H."/>
            <person name="Kawkins C."/>
            <person name="Kim C.-K."/>
            <person name="Kim J.S."/>
            <person name="Ahn B.O."/>
            <person name="Rhee S.Y."/>
            <person name="Sohng J.K."/>
        </authorList>
    </citation>
    <scope>NUCLEOTIDE SEQUENCE</scope>
    <source>
        <tissue evidence="1">Leaf</tissue>
    </source>
</reference>
<dbReference type="Proteomes" id="UP000634136">
    <property type="component" value="Unassembled WGS sequence"/>
</dbReference>
<gene>
    <name evidence="1" type="ORF">G2W53_039283</name>
</gene>
<sequence>MTIRASSEGYEKFDTRQQKSIKKELLVVGSRNTLMSKEVNTWRLT</sequence>
<keyword evidence="2" id="KW-1185">Reference proteome</keyword>
<protein>
    <submittedName>
        <fullName evidence="1">Uncharacterized protein</fullName>
    </submittedName>
</protein>
<dbReference type="AlphaFoldDB" id="A0A834ST38"/>
<comment type="caution">
    <text evidence="1">The sequence shown here is derived from an EMBL/GenBank/DDBJ whole genome shotgun (WGS) entry which is preliminary data.</text>
</comment>
<proteinExistence type="predicted"/>
<dbReference type="EMBL" id="JAAIUW010000012">
    <property type="protein sequence ID" value="KAF7807122.1"/>
    <property type="molecule type" value="Genomic_DNA"/>
</dbReference>
<evidence type="ECO:0000313" key="2">
    <source>
        <dbReference type="Proteomes" id="UP000634136"/>
    </source>
</evidence>
<accession>A0A834ST38</accession>
<name>A0A834ST38_9FABA</name>